<evidence type="ECO:0000313" key="1">
    <source>
        <dbReference type="EMBL" id="APO76274.1"/>
    </source>
</evidence>
<protein>
    <submittedName>
        <fullName evidence="1">Uncharacterized protein</fullName>
    </submittedName>
</protein>
<reference evidence="1 2" key="1">
    <citation type="submission" date="2016-09" db="EMBL/GenBank/DDBJ databases">
        <title>The complete genome sequences of Rhizobium gallicum, symbiovars gallicum and phaseoli, symbionts associated to common bean (Phaseolus vulgaris).</title>
        <authorList>
            <person name="Bustos P."/>
            <person name="Santamaria R.I."/>
            <person name="Perez-Carrascal O.M."/>
            <person name="Juarez S."/>
            <person name="Lozano L."/>
            <person name="Martinez-Flores I."/>
            <person name="Martinez-Romero E."/>
            <person name="Cevallos M."/>
            <person name="Romero D."/>
            <person name="Davila G."/>
            <person name="Gonzalez V."/>
        </authorList>
    </citation>
    <scope>NUCLEOTIDE SEQUENCE [LARGE SCALE GENOMIC DNA]</scope>
    <source>
        <strain evidence="1 2">8C-3</strain>
    </source>
</reference>
<dbReference type="Proteomes" id="UP000185109">
    <property type="component" value="Chromosome"/>
</dbReference>
<evidence type="ECO:0000313" key="2">
    <source>
        <dbReference type="Proteomes" id="UP000185109"/>
    </source>
</evidence>
<accession>A0A1L5P7X9</accession>
<sequence length="112" mass="12276">MSSVIAVSAAFVLKGIGKRCRAADIDGPQIATETPPETSTLRLHEEKYHNRTTSSCHLADIGRISSRQDTFLPQFKHERPCMPVASIGNPFQIEEAGVNAIAIYCVRSTSFQ</sequence>
<dbReference type="AlphaFoldDB" id="A0A1L5P7X9"/>
<gene>
    <name evidence="1" type="ORF">AM571_CH03483</name>
</gene>
<organism evidence="1 2">
    <name type="scientific">Rhizobium etli 8C-3</name>
    <dbReference type="NCBI Taxonomy" id="538025"/>
    <lineage>
        <taxon>Bacteria</taxon>
        <taxon>Pseudomonadati</taxon>
        <taxon>Pseudomonadota</taxon>
        <taxon>Alphaproteobacteria</taxon>
        <taxon>Hyphomicrobiales</taxon>
        <taxon>Rhizobiaceae</taxon>
        <taxon>Rhizobium/Agrobacterium group</taxon>
        <taxon>Rhizobium</taxon>
    </lineage>
</organism>
<dbReference type="EMBL" id="CP017241">
    <property type="protein sequence ID" value="APO76274.1"/>
    <property type="molecule type" value="Genomic_DNA"/>
</dbReference>
<proteinExistence type="predicted"/>
<name>A0A1L5P7X9_RHIET</name>